<keyword evidence="1" id="KW-0472">Membrane</keyword>
<keyword evidence="1" id="KW-1133">Transmembrane helix</keyword>
<dbReference type="Proteomes" id="UP000825369">
    <property type="component" value="Chromosome"/>
</dbReference>
<keyword evidence="1" id="KW-0812">Transmembrane</keyword>
<dbReference type="RefSeq" id="WP_219475274.1">
    <property type="nucleotide sequence ID" value="NZ_CP066882.1"/>
</dbReference>
<gene>
    <name evidence="2" type="ORF">HGD80_01445</name>
</gene>
<accession>A0ABX8TPI2</accession>
<evidence type="ECO:0000313" key="2">
    <source>
        <dbReference type="EMBL" id="QYC31239.1"/>
    </source>
</evidence>
<feature type="transmembrane region" description="Helical" evidence="1">
    <location>
        <begin position="50"/>
        <end position="75"/>
    </location>
</feature>
<keyword evidence="3" id="KW-1185">Reference proteome</keyword>
<name>A0ABX8TPI2_9MOLU</name>
<proteinExistence type="predicted"/>
<feature type="transmembrane region" description="Helical" evidence="1">
    <location>
        <begin position="6"/>
        <end position="24"/>
    </location>
</feature>
<organism evidence="2 3">
    <name type="scientific">Paulownia witches'-broom phytoplasma</name>
    <dbReference type="NCBI Taxonomy" id="39647"/>
    <lineage>
        <taxon>Bacteria</taxon>
        <taxon>Bacillati</taxon>
        <taxon>Mycoplasmatota</taxon>
        <taxon>Mollicutes</taxon>
        <taxon>Acholeplasmatales</taxon>
        <taxon>Acholeplasmataceae</taxon>
        <taxon>Candidatus Phytoplasma</taxon>
        <taxon>16SrI (Aster yellows group)</taxon>
    </lineage>
</organism>
<protein>
    <submittedName>
        <fullName evidence="2">Uncharacterized protein</fullName>
    </submittedName>
</protein>
<evidence type="ECO:0000256" key="1">
    <source>
        <dbReference type="SAM" id="Phobius"/>
    </source>
</evidence>
<evidence type="ECO:0000313" key="3">
    <source>
        <dbReference type="Proteomes" id="UP000825369"/>
    </source>
</evidence>
<feature type="transmembrane region" description="Helical" evidence="1">
    <location>
        <begin position="81"/>
        <end position="100"/>
    </location>
</feature>
<reference evidence="2 3" key="1">
    <citation type="journal article" date="2021" name="Mol. Plant">
        <title>Genomic insights into the fast growth of paulownias and the formation of Paulownia witches' broom.</title>
        <authorList>
            <person name="Cao Y."/>
            <person name="Sun G."/>
            <person name="Zhai X."/>
            <person name="Xu P."/>
            <person name="Ma L."/>
            <person name="Deng M."/>
            <person name="Zhao Z."/>
            <person name="Yang H."/>
            <person name="Dong Y."/>
            <person name="Shang Z."/>
            <person name="Lv Y."/>
            <person name="Yan L."/>
            <person name="Liu H."/>
            <person name="Cao X."/>
            <person name="Li B."/>
            <person name="Wang Z."/>
            <person name="Zhao X."/>
            <person name="Yu H."/>
            <person name="Wang F."/>
            <person name="Ma W."/>
            <person name="Huang J."/>
            <person name="Fan G."/>
        </authorList>
    </citation>
    <scope>NUCLEOTIDE SEQUENCE [LARGE SCALE GENOMIC DNA]</scope>
    <source>
        <strain evidence="2 3">Zhengzhou</strain>
    </source>
</reference>
<sequence length="101" mass="11930">MVAIDSIILGFLITLLFVKIKIYAEKQNKKNNSLLAFYLYKGLSKLIDKLFIFLNAVPIMVQALLCWNLLSLFGYLKKSSLSFFSYSFYYYFISYFSKYYC</sequence>
<dbReference type="EMBL" id="CP066882">
    <property type="protein sequence ID" value="QYC31239.1"/>
    <property type="molecule type" value="Genomic_DNA"/>
</dbReference>